<dbReference type="AlphaFoldDB" id="A0A5B7K9U8"/>
<evidence type="ECO:0000313" key="3">
    <source>
        <dbReference type="Proteomes" id="UP000324222"/>
    </source>
</evidence>
<accession>A0A5B7K9U8</accession>
<protein>
    <submittedName>
        <fullName evidence="2">Uncharacterized protein</fullName>
    </submittedName>
</protein>
<evidence type="ECO:0000256" key="1">
    <source>
        <dbReference type="SAM" id="MobiDB-lite"/>
    </source>
</evidence>
<feature type="compositionally biased region" description="Basic and acidic residues" evidence="1">
    <location>
        <begin position="1"/>
        <end position="12"/>
    </location>
</feature>
<proteinExistence type="predicted"/>
<keyword evidence="3" id="KW-1185">Reference proteome</keyword>
<gene>
    <name evidence="2" type="ORF">E2C01_099061</name>
</gene>
<organism evidence="2 3">
    <name type="scientific">Portunus trituberculatus</name>
    <name type="common">Swimming crab</name>
    <name type="synonym">Neptunus trituberculatus</name>
    <dbReference type="NCBI Taxonomy" id="210409"/>
    <lineage>
        <taxon>Eukaryota</taxon>
        <taxon>Metazoa</taxon>
        <taxon>Ecdysozoa</taxon>
        <taxon>Arthropoda</taxon>
        <taxon>Crustacea</taxon>
        <taxon>Multicrustacea</taxon>
        <taxon>Malacostraca</taxon>
        <taxon>Eumalacostraca</taxon>
        <taxon>Eucarida</taxon>
        <taxon>Decapoda</taxon>
        <taxon>Pleocyemata</taxon>
        <taxon>Brachyura</taxon>
        <taxon>Eubrachyura</taxon>
        <taxon>Portunoidea</taxon>
        <taxon>Portunidae</taxon>
        <taxon>Portuninae</taxon>
        <taxon>Portunus</taxon>
    </lineage>
</organism>
<evidence type="ECO:0000313" key="2">
    <source>
        <dbReference type="EMBL" id="MPD03424.1"/>
    </source>
</evidence>
<dbReference type="Proteomes" id="UP000324222">
    <property type="component" value="Unassembled WGS sequence"/>
</dbReference>
<sequence>MDRRVRAADSPKKSTAKGRAKRTCSSHPTITILLPAQLSPSFHYCLPASPSNPAHNSLKNAAVSTSAS</sequence>
<feature type="region of interest" description="Disordered" evidence="1">
    <location>
        <begin position="1"/>
        <end position="25"/>
    </location>
</feature>
<dbReference type="EMBL" id="VSRR010136057">
    <property type="protein sequence ID" value="MPD03424.1"/>
    <property type="molecule type" value="Genomic_DNA"/>
</dbReference>
<feature type="region of interest" description="Disordered" evidence="1">
    <location>
        <begin position="49"/>
        <end position="68"/>
    </location>
</feature>
<name>A0A5B7K9U8_PORTR</name>
<reference evidence="2 3" key="1">
    <citation type="submission" date="2019-05" db="EMBL/GenBank/DDBJ databases">
        <title>Another draft genome of Portunus trituberculatus and its Hox gene families provides insights of decapod evolution.</title>
        <authorList>
            <person name="Jeong J.-H."/>
            <person name="Song I."/>
            <person name="Kim S."/>
            <person name="Choi T."/>
            <person name="Kim D."/>
            <person name="Ryu S."/>
            <person name="Kim W."/>
        </authorList>
    </citation>
    <scope>NUCLEOTIDE SEQUENCE [LARGE SCALE GENOMIC DNA]</scope>
    <source>
        <tissue evidence="2">Muscle</tissue>
    </source>
</reference>
<comment type="caution">
    <text evidence="2">The sequence shown here is derived from an EMBL/GenBank/DDBJ whole genome shotgun (WGS) entry which is preliminary data.</text>
</comment>
<feature type="compositionally biased region" description="Basic residues" evidence="1">
    <location>
        <begin position="14"/>
        <end position="24"/>
    </location>
</feature>